<dbReference type="InterPro" id="IPR003593">
    <property type="entry name" value="AAA+_ATPase"/>
</dbReference>
<dbReference type="GO" id="GO:0016887">
    <property type="term" value="F:ATP hydrolysis activity"/>
    <property type="evidence" value="ECO:0007669"/>
    <property type="project" value="InterPro"/>
</dbReference>
<sequence>MKDSWLKQLPPIIFLGGKGGVGKTSVSSALALLLGQQGKRVLLVSTDPAHSLADAFGRPIGAQPTAINAQVDALELDPDAQVKAHIDEVLRAMKDFAKPTMYPQIERQLKLSAQSPGTQEAALLESMAKWIDSAQQQGYDHLIFDTAPTGHTLRLLILPEAMAAWTQGLLQASEKSAQLQGMVDHLSASRQRSPNHPLAEPQQHGTSQLGDRQAKIAARLRQRQQLFQRARERIKDPQQTAIAFVLTPEKLPMLETERAVQQLREAKLPIAALFINRNLPNNADGAFLAQRRQQEQVYRAQINQLFDDLPKCFLPLFATDLQELAGLEAFAQVIATGQWC</sequence>
<comment type="similarity">
    <text evidence="1">Belongs to the arsA ATPase family.</text>
</comment>
<dbReference type="GO" id="GO:0005524">
    <property type="term" value="F:ATP binding"/>
    <property type="evidence" value="ECO:0007669"/>
    <property type="project" value="InterPro"/>
</dbReference>
<comment type="caution">
    <text evidence="6">The sequence shown here is derived from an EMBL/GenBank/DDBJ whole genome shotgun (WGS) entry which is preliminary data.</text>
</comment>
<accession>A0A094JB51</accession>
<feature type="domain" description="AAA+ ATPase" evidence="5">
    <location>
        <begin position="9"/>
        <end position="231"/>
    </location>
</feature>
<dbReference type="OrthoDB" id="9780677at2"/>
<evidence type="ECO:0000256" key="1">
    <source>
        <dbReference type="ARBA" id="ARBA00011040"/>
    </source>
</evidence>
<proteinExistence type="inferred from homology"/>
<dbReference type="InterPro" id="IPR027417">
    <property type="entry name" value="P-loop_NTPase"/>
</dbReference>
<evidence type="ECO:0000256" key="2">
    <source>
        <dbReference type="ARBA" id="ARBA00052296"/>
    </source>
</evidence>
<dbReference type="InterPro" id="IPR025723">
    <property type="entry name" value="ArsA/GET3_ATPase-like"/>
</dbReference>
<dbReference type="AlphaFoldDB" id="A0A094JB51"/>
<keyword evidence="7" id="KW-1185">Reference proteome</keyword>
<dbReference type="NCBIfam" id="TIGR00345">
    <property type="entry name" value="GET3_arsA_TRC40"/>
    <property type="match status" value="1"/>
</dbReference>
<evidence type="ECO:0000256" key="3">
    <source>
        <dbReference type="ARBA" id="ARBA00066752"/>
    </source>
</evidence>
<name>A0A094JB51_9GAMM</name>
<reference evidence="6 7" key="1">
    <citation type="submission" date="2014-06" db="EMBL/GenBank/DDBJ databases">
        <title>Draft genome sequence of Idiomarina sp. MCCC 1A10513.</title>
        <authorList>
            <person name="Du J."/>
            <person name="Lai Q."/>
            <person name="Shao Z."/>
        </authorList>
    </citation>
    <scope>NUCLEOTIDE SEQUENCE [LARGE SCALE GENOMIC DNA]</scope>
    <source>
        <strain evidence="6 7">MCCC 1A10513</strain>
    </source>
</reference>
<dbReference type="eggNOG" id="COG0003">
    <property type="taxonomic scope" value="Bacteria"/>
</dbReference>
<dbReference type="EC" id="7.3.2.7" evidence="3"/>
<evidence type="ECO:0000256" key="4">
    <source>
        <dbReference type="SAM" id="MobiDB-lite"/>
    </source>
</evidence>
<protein>
    <recommendedName>
        <fullName evidence="3">arsenite-transporting ATPase</fullName>
        <ecNumber evidence="3">7.3.2.7</ecNumber>
    </recommendedName>
</protein>
<dbReference type="InterPro" id="IPR016300">
    <property type="entry name" value="ATPase_ArsA/GET3"/>
</dbReference>
<evidence type="ECO:0000313" key="7">
    <source>
        <dbReference type="Proteomes" id="UP000053718"/>
    </source>
</evidence>
<dbReference type="PANTHER" id="PTHR10803:SF3">
    <property type="entry name" value="ATPASE GET3"/>
    <property type="match status" value="1"/>
</dbReference>
<dbReference type="STRING" id="1517416.IDAT_01465"/>
<dbReference type="CDD" id="cd02035">
    <property type="entry name" value="ArsA"/>
    <property type="match status" value="1"/>
</dbReference>
<dbReference type="SMART" id="SM00382">
    <property type="entry name" value="AAA"/>
    <property type="match status" value="1"/>
</dbReference>
<gene>
    <name evidence="6" type="ORF">IDAT_01465</name>
</gene>
<organism evidence="6 7">
    <name type="scientific">Pseudidiomarina atlantica</name>
    <dbReference type="NCBI Taxonomy" id="1517416"/>
    <lineage>
        <taxon>Bacteria</taxon>
        <taxon>Pseudomonadati</taxon>
        <taxon>Pseudomonadota</taxon>
        <taxon>Gammaproteobacteria</taxon>
        <taxon>Alteromonadales</taxon>
        <taxon>Idiomarinaceae</taxon>
        <taxon>Pseudidiomarina</taxon>
    </lineage>
</organism>
<evidence type="ECO:0000259" key="5">
    <source>
        <dbReference type="SMART" id="SM00382"/>
    </source>
</evidence>
<dbReference type="Gene3D" id="3.40.50.300">
    <property type="entry name" value="P-loop containing nucleotide triphosphate hydrolases"/>
    <property type="match status" value="1"/>
</dbReference>
<comment type="catalytic activity">
    <reaction evidence="2">
        <text>arsenite(in) + ATP + H2O = arsenite(out) + ADP + phosphate + H(+)</text>
        <dbReference type="Rhea" id="RHEA:11348"/>
        <dbReference type="ChEBI" id="CHEBI:15377"/>
        <dbReference type="ChEBI" id="CHEBI:15378"/>
        <dbReference type="ChEBI" id="CHEBI:29242"/>
        <dbReference type="ChEBI" id="CHEBI:30616"/>
        <dbReference type="ChEBI" id="CHEBI:43474"/>
        <dbReference type="ChEBI" id="CHEBI:456216"/>
        <dbReference type="EC" id="7.3.2.7"/>
    </reaction>
</comment>
<feature type="region of interest" description="Disordered" evidence="4">
    <location>
        <begin position="180"/>
        <end position="214"/>
    </location>
</feature>
<dbReference type="Pfam" id="PF02374">
    <property type="entry name" value="ArsA_ATPase"/>
    <property type="match status" value="1"/>
</dbReference>
<dbReference type="Proteomes" id="UP000053718">
    <property type="component" value="Unassembled WGS sequence"/>
</dbReference>
<dbReference type="GO" id="GO:0015446">
    <property type="term" value="F:ATPase-coupled arsenite transmembrane transporter activity"/>
    <property type="evidence" value="ECO:0007669"/>
    <property type="project" value="UniProtKB-EC"/>
</dbReference>
<dbReference type="PANTHER" id="PTHR10803">
    <property type="entry name" value="ARSENICAL PUMP-DRIVING ATPASE ARSENITE-TRANSLOCATING ATPASE"/>
    <property type="match status" value="1"/>
</dbReference>
<dbReference type="RefSeq" id="WP_034729545.1">
    <property type="nucleotide sequence ID" value="NZ_JPIN01000001.1"/>
</dbReference>
<evidence type="ECO:0000313" key="6">
    <source>
        <dbReference type="EMBL" id="KFZ29791.1"/>
    </source>
</evidence>
<dbReference type="EMBL" id="JPIN01000001">
    <property type="protein sequence ID" value="KFZ29791.1"/>
    <property type="molecule type" value="Genomic_DNA"/>
</dbReference>
<dbReference type="SUPFAM" id="SSF52540">
    <property type="entry name" value="P-loop containing nucleoside triphosphate hydrolases"/>
    <property type="match status" value="1"/>
</dbReference>